<evidence type="ECO:0000313" key="2">
    <source>
        <dbReference type="Proteomes" id="UP000775547"/>
    </source>
</evidence>
<comment type="caution">
    <text evidence="1">The sequence shown here is derived from an EMBL/GenBank/DDBJ whole genome shotgun (WGS) entry which is preliminary data.</text>
</comment>
<dbReference type="Proteomes" id="UP000775547">
    <property type="component" value="Unassembled WGS sequence"/>
</dbReference>
<gene>
    <name evidence="1" type="ORF">DXG03_002333</name>
</gene>
<organism evidence="1 2">
    <name type="scientific">Asterophora parasitica</name>
    <dbReference type="NCBI Taxonomy" id="117018"/>
    <lineage>
        <taxon>Eukaryota</taxon>
        <taxon>Fungi</taxon>
        <taxon>Dikarya</taxon>
        <taxon>Basidiomycota</taxon>
        <taxon>Agaricomycotina</taxon>
        <taxon>Agaricomycetes</taxon>
        <taxon>Agaricomycetidae</taxon>
        <taxon>Agaricales</taxon>
        <taxon>Tricholomatineae</taxon>
        <taxon>Lyophyllaceae</taxon>
        <taxon>Asterophora</taxon>
    </lineage>
</organism>
<reference evidence="1" key="2">
    <citation type="submission" date="2021-10" db="EMBL/GenBank/DDBJ databases">
        <title>Phylogenomics reveals ancestral predisposition of the termite-cultivated fungus Termitomyces towards a domesticated lifestyle.</title>
        <authorList>
            <person name="Auxier B."/>
            <person name="Grum-Grzhimaylo A."/>
            <person name="Cardenas M.E."/>
            <person name="Lodge J.D."/>
            <person name="Laessoe T."/>
            <person name="Pedersen O."/>
            <person name="Smith M.E."/>
            <person name="Kuyper T.W."/>
            <person name="Franco-Molano E.A."/>
            <person name="Baroni T.J."/>
            <person name="Aanen D.K."/>
        </authorList>
    </citation>
    <scope>NUCLEOTIDE SEQUENCE</scope>
    <source>
        <strain evidence="1">AP01</strain>
        <tissue evidence="1">Mycelium</tissue>
    </source>
</reference>
<dbReference type="OrthoDB" id="3265539at2759"/>
<proteinExistence type="predicted"/>
<accession>A0A9P7G2Z8</accession>
<protein>
    <submittedName>
        <fullName evidence="1">Uncharacterized protein</fullName>
    </submittedName>
</protein>
<sequence length="90" mass="10242">GYWDLLEDDVDLKELEESEGKAMKKKMAEARVSMILRVEDLQLTHMTSQNPKVVWDTLAKVHHACSFGSCLQLRCKFITAHMSDGQSMEA</sequence>
<dbReference type="EMBL" id="JABCKV010001655">
    <property type="protein sequence ID" value="KAG5639925.1"/>
    <property type="molecule type" value="Genomic_DNA"/>
</dbReference>
<name>A0A9P7G2Z8_9AGAR</name>
<reference evidence="1" key="1">
    <citation type="submission" date="2020-07" db="EMBL/GenBank/DDBJ databases">
        <authorList>
            <person name="Nieuwenhuis M."/>
            <person name="Van De Peppel L.J.J."/>
        </authorList>
    </citation>
    <scope>NUCLEOTIDE SEQUENCE</scope>
    <source>
        <strain evidence="1">AP01</strain>
        <tissue evidence="1">Mycelium</tissue>
    </source>
</reference>
<dbReference type="AlphaFoldDB" id="A0A9P7G2Z8"/>
<evidence type="ECO:0000313" key="1">
    <source>
        <dbReference type="EMBL" id="KAG5639925.1"/>
    </source>
</evidence>
<feature type="non-terminal residue" evidence="1">
    <location>
        <position position="1"/>
    </location>
</feature>
<keyword evidence="2" id="KW-1185">Reference proteome</keyword>
<dbReference type="Pfam" id="PF14223">
    <property type="entry name" value="Retrotran_gag_2"/>
    <property type="match status" value="1"/>
</dbReference>